<comment type="caution">
    <text evidence="2">The sequence shown here is derived from an EMBL/GenBank/DDBJ whole genome shotgun (WGS) entry which is preliminary data.</text>
</comment>
<organism evidence="2 3">
    <name type="scientific">Candidatus Kapaibacterium thiocyanatum</name>
    <dbReference type="NCBI Taxonomy" id="1895771"/>
    <lineage>
        <taxon>Bacteria</taxon>
        <taxon>Pseudomonadati</taxon>
        <taxon>Candidatus Kapaibacteriota</taxon>
        <taxon>Candidatus Kapaibacteriia</taxon>
        <taxon>Candidatus Kapaibacteriales</taxon>
        <taxon>Candidatus Kapaibacteriaceae</taxon>
        <taxon>Candidatus Kapaibacterium</taxon>
    </lineage>
</organism>
<feature type="transmembrane region" description="Helical" evidence="1">
    <location>
        <begin position="287"/>
        <end position="306"/>
    </location>
</feature>
<name>A0A1M3L722_9BACT</name>
<sequence length="370" mass="42850">MSGLERFMADYILGFWYFAGISVTMIFFSALQYLTRAGWSSSIRRIAENFTGFIPWMAVGFLPIVAHIFMSPHPIYEWVHGVHEDPLLMKKEIYLNTTFFVVRLGLYALLWFAMYRHIVGNSIKQDTANDMEPTKRNWKRAAPWVLVYALTISFCSFDLLMSLEPHWFSTIFGVYTFAGHFVAAIACITIMTVALYKAGHLREYITEEHFHDLGKLMFAFSVFWTYIAFSQYFIIWYANLPEETIYFTSRMEGGWEYFFYALILVHFIIPFAVLLRQDVKRKTTVLVLAAVIILVSHFIDLAWIIMPAVAKVVAHGSGAHHPQVMFSWQELTVWLFFAGLFLFTTALNYKKNNAVAINDPLLHEGVEYTS</sequence>
<feature type="transmembrane region" description="Helical" evidence="1">
    <location>
        <begin position="46"/>
        <end position="70"/>
    </location>
</feature>
<dbReference type="Proteomes" id="UP000184233">
    <property type="component" value="Unassembled WGS sequence"/>
</dbReference>
<protein>
    <recommendedName>
        <fullName evidence="4">Quinol:cytochrome C oxidoreductase</fullName>
    </recommendedName>
</protein>
<reference evidence="2 3" key="1">
    <citation type="submission" date="2016-09" db="EMBL/GenBank/DDBJ databases">
        <title>Genome-resolved meta-omics ties microbial dynamics to process performance in biotechnology for thiocyanate degradation.</title>
        <authorList>
            <person name="Kantor R.S."/>
            <person name="Huddy R.J."/>
            <person name="Iyer R."/>
            <person name="Thomas B.C."/>
            <person name="Brown C.T."/>
            <person name="Anantharaman K."/>
            <person name="Tringe S."/>
            <person name="Hettich R.L."/>
            <person name="Harrison S.T."/>
            <person name="Banfield J.F."/>
        </authorList>
    </citation>
    <scope>NUCLEOTIDE SEQUENCE [LARGE SCALE GENOMIC DNA]</scope>
    <source>
        <strain evidence="2">59-99</strain>
    </source>
</reference>
<evidence type="ECO:0008006" key="4">
    <source>
        <dbReference type="Google" id="ProtNLM"/>
    </source>
</evidence>
<keyword evidence="1" id="KW-0472">Membrane</keyword>
<gene>
    <name evidence="2" type="ORF">BGO89_01360</name>
</gene>
<dbReference type="PANTHER" id="PTHR43044:SF1">
    <property type="entry name" value="QUINOL:CYTOCHROME C OXIDOREDUCTASE QUINONE-BINDING SUBUNIT 2"/>
    <property type="match status" value="1"/>
</dbReference>
<feature type="transmembrane region" description="Helical" evidence="1">
    <location>
        <begin position="326"/>
        <end position="347"/>
    </location>
</feature>
<dbReference type="EMBL" id="MKVH01000002">
    <property type="protein sequence ID" value="OJX61372.1"/>
    <property type="molecule type" value="Genomic_DNA"/>
</dbReference>
<feature type="transmembrane region" description="Helical" evidence="1">
    <location>
        <begin position="167"/>
        <end position="196"/>
    </location>
</feature>
<feature type="transmembrane region" description="Helical" evidence="1">
    <location>
        <begin position="141"/>
        <end position="161"/>
    </location>
</feature>
<evidence type="ECO:0000313" key="2">
    <source>
        <dbReference type="EMBL" id="OJX61372.1"/>
    </source>
</evidence>
<feature type="transmembrane region" description="Helical" evidence="1">
    <location>
        <begin position="93"/>
        <end position="115"/>
    </location>
</feature>
<evidence type="ECO:0000313" key="3">
    <source>
        <dbReference type="Proteomes" id="UP000184233"/>
    </source>
</evidence>
<evidence type="ECO:0000256" key="1">
    <source>
        <dbReference type="SAM" id="Phobius"/>
    </source>
</evidence>
<keyword evidence="1" id="KW-0812">Transmembrane</keyword>
<feature type="transmembrane region" description="Helical" evidence="1">
    <location>
        <begin position="216"/>
        <end position="237"/>
    </location>
</feature>
<dbReference type="PANTHER" id="PTHR43044">
    <property type="match status" value="1"/>
</dbReference>
<proteinExistence type="predicted"/>
<accession>A0A1M3L722</accession>
<feature type="transmembrane region" description="Helical" evidence="1">
    <location>
        <begin position="257"/>
        <end position="275"/>
    </location>
</feature>
<feature type="transmembrane region" description="Helical" evidence="1">
    <location>
        <begin position="12"/>
        <end position="34"/>
    </location>
</feature>
<keyword evidence="1" id="KW-1133">Transmembrane helix</keyword>
<dbReference type="AlphaFoldDB" id="A0A1M3L722"/>
<dbReference type="STRING" id="1895771.BGO89_01360"/>